<sequence length="126" mass="13100">MSDEFPKIRLRIVLAPGVAFGPGKADLLQGIAETGSLSAAGKRLKMSYKRAWSLISDLNSQFAEAVVETEKGGSGGGGGSRLTPFGERLLATFRSIEAQLETGAEADFAILSAMVKPPLADEGSSA</sequence>
<accession>A0ABR9CKV4</accession>
<feature type="domain" description="HTH lysR-type" evidence="1">
    <location>
        <begin position="28"/>
        <end position="87"/>
    </location>
</feature>
<evidence type="ECO:0000313" key="3">
    <source>
        <dbReference type="Proteomes" id="UP000632063"/>
    </source>
</evidence>
<dbReference type="PANTHER" id="PTHR30432:SF1">
    <property type="entry name" value="DNA-BINDING TRANSCRIPTIONAL DUAL REGULATOR MODE"/>
    <property type="match status" value="1"/>
</dbReference>
<comment type="caution">
    <text evidence="2">The sequence shown here is derived from an EMBL/GenBank/DDBJ whole genome shotgun (WGS) entry which is preliminary data.</text>
</comment>
<dbReference type="InterPro" id="IPR000847">
    <property type="entry name" value="LysR_HTH_N"/>
</dbReference>
<dbReference type="InterPro" id="IPR036388">
    <property type="entry name" value="WH-like_DNA-bd_sf"/>
</dbReference>
<proteinExistence type="predicted"/>
<organism evidence="2 3">
    <name type="scientific">Roseibium litorale</name>
    <dbReference type="NCBI Taxonomy" id="2803841"/>
    <lineage>
        <taxon>Bacteria</taxon>
        <taxon>Pseudomonadati</taxon>
        <taxon>Pseudomonadota</taxon>
        <taxon>Alphaproteobacteria</taxon>
        <taxon>Hyphomicrobiales</taxon>
        <taxon>Stappiaceae</taxon>
        <taxon>Roseibium</taxon>
    </lineage>
</organism>
<name>A0ABR9CKV4_9HYPH</name>
<reference evidence="3" key="1">
    <citation type="submission" date="2020-09" db="EMBL/GenBank/DDBJ databases">
        <title>The genome sequence of strain Labrenzia suaedae 4C16A.</title>
        <authorList>
            <person name="Liu Y."/>
        </authorList>
    </citation>
    <scope>NUCLEOTIDE SEQUENCE [LARGE SCALE GENOMIC DNA]</scope>
    <source>
        <strain evidence="3">4C16A</strain>
    </source>
</reference>
<reference evidence="2 3" key="2">
    <citation type="journal article" date="2021" name="Int. J. Syst. Evol. Microbiol.">
        <title>Roseibium litorale sp. nov., isolated from a tidal flat sediment and proposal for the reclassification of Labrenzia polysiphoniae as Roseibium polysiphoniae comb. nov.</title>
        <authorList>
            <person name="Liu Y."/>
            <person name="Pei T."/>
            <person name="Du J."/>
            <person name="Chao M."/>
            <person name="Deng M.R."/>
            <person name="Zhu H."/>
        </authorList>
    </citation>
    <scope>NUCLEOTIDE SEQUENCE [LARGE SCALE GENOMIC DNA]</scope>
    <source>
        <strain evidence="2 3">4C16A</strain>
    </source>
</reference>
<dbReference type="RefSeq" id="WP_192147624.1">
    <property type="nucleotide sequence ID" value="NZ_JACYXI010000004.1"/>
</dbReference>
<gene>
    <name evidence="2" type="ORF">IG616_07930</name>
</gene>
<dbReference type="SUPFAM" id="SSF46785">
    <property type="entry name" value="Winged helix' DNA-binding domain"/>
    <property type="match status" value="1"/>
</dbReference>
<evidence type="ECO:0000259" key="1">
    <source>
        <dbReference type="Pfam" id="PF00126"/>
    </source>
</evidence>
<dbReference type="Proteomes" id="UP000632063">
    <property type="component" value="Unassembled WGS sequence"/>
</dbReference>
<dbReference type="Pfam" id="PF00126">
    <property type="entry name" value="HTH_1"/>
    <property type="match status" value="1"/>
</dbReference>
<dbReference type="InterPro" id="IPR051815">
    <property type="entry name" value="Molybdate_resp_trans_reg"/>
</dbReference>
<evidence type="ECO:0000313" key="2">
    <source>
        <dbReference type="EMBL" id="MBD8891471.1"/>
    </source>
</evidence>
<dbReference type="InterPro" id="IPR036390">
    <property type="entry name" value="WH_DNA-bd_sf"/>
</dbReference>
<protein>
    <submittedName>
        <fullName evidence="2">LysR family transcriptional regulator</fullName>
    </submittedName>
</protein>
<keyword evidence="3" id="KW-1185">Reference proteome</keyword>
<dbReference type="EMBL" id="JACYXI010000004">
    <property type="protein sequence ID" value="MBD8891471.1"/>
    <property type="molecule type" value="Genomic_DNA"/>
</dbReference>
<dbReference type="Gene3D" id="1.10.10.10">
    <property type="entry name" value="Winged helix-like DNA-binding domain superfamily/Winged helix DNA-binding domain"/>
    <property type="match status" value="1"/>
</dbReference>
<dbReference type="PANTHER" id="PTHR30432">
    <property type="entry name" value="TRANSCRIPTIONAL REGULATOR MODE"/>
    <property type="match status" value="1"/>
</dbReference>